<comment type="caution">
    <text evidence="6">The sequence shown here is derived from an EMBL/GenBank/DDBJ whole genome shotgun (WGS) entry which is preliminary data.</text>
</comment>
<dbReference type="InterPro" id="IPR022464">
    <property type="entry name" value="Strep_pil_isopept_link"/>
</dbReference>
<dbReference type="Pfam" id="PF24547">
    <property type="entry name" value="DUF7601"/>
    <property type="match status" value="1"/>
</dbReference>
<dbReference type="Pfam" id="PF12892">
    <property type="entry name" value="FctA"/>
    <property type="match status" value="1"/>
</dbReference>
<feature type="region of interest" description="Disordered" evidence="1">
    <location>
        <begin position="197"/>
        <end position="217"/>
    </location>
</feature>
<organism evidence="6 7">
    <name type="scientific">Enterococcus durans</name>
    <dbReference type="NCBI Taxonomy" id="53345"/>
    <lineage>
        <taxon>Bacteria</taxon>
        <taxon>Bacillati</taxon>
        <taxon>Bacillota</taxon>
        <taxon>Bacilli</taxon>
        <taxon>Lactobacillales</taxon>
        <taxon>Enterococcaceae</taxon>
        <taxon>Enterococcus</taxon>
    </lineage>
</organism>
<dbReference type="InterPro" id="IPR038174">
    <property type="entry name" value="Strep_pil_link_sf"/>
</dbReference>
<feature type="chain" id="PRO_5016858872" evidence="3">
    <location>
        <begin position="30"/>
        <end position="421"/>
    </location>
</feature>
<dbReference type="InterPro" id="IPR055382">
    <property type="entry name" value="DUF7601"/>
</dbReference>
<gene>
    <name evidence="6" type="ORF">EA71_01929</name>
</gene>
<evidence type="ECO:0000256" key="1">
    <source>
        <dbReference type="SAM" id="MobiDB-lite"/>
    </source>
</evidence>
<evidence type="ECO:0000256" key="3">
    <source>
        <dbReference type="SAM" id="SignalP"/>
    </source>
</evidence>
<protein>
    <submittedName>
        <fullName evidence="6">Uncharacterized protein</fullName>
    </submittedName>
</protein>
<dbReference type="EMBL" id="LEPB01000004">
    <property type="protein sequence ID" value="RCA11174.1"/>
    <property type="molecule type" value="Genomic_DNA"/>
</dbReference>
<dbReference type="RefSeq" id="WP_113845984.1">
    <property type="nucleotide sequence ID" value="NZ_LEPB01000004.1"/>
</dbReference>
<dbReference type="Gene3D" id="2.60.40.1140">
    <property type="entry name" value="Collagen-binding surface protein Cna, B-type domain"/>
    <property type="match status" value="1"/>
</dbReference>
<feature type="compositionally biased region" description="Pro residues" evidence="1">
    <location>
        <begin position="204"/>
        <end position="217"/>
    </location>
</feature>
<dbReference type="STRING" id="53345.LIU_10280"/>
<feature type="domain" description="Streptococcal pilin isopeptide linkage" evidence="4">
    <location>
        <begin position="103"/>
        <end position="177"/>
    </location>
</feature>
<evidence type="ECO:0000256" key="2">
    <source>
        <dbReference type="SAM" id="Phobius"/>
    </source>
</evidence>
<evidence type="ECO:0000259" key="5">
    <source>
        <dbReference type="Pfam" id="PF24547"/>
    </source>
</evidence>
<dbReference type="Gene3D" id="2.60.40.3050">
    <property type="match status" value="1"/>
</dbReference>
<proteinExistence type="predicted"/>
<reference evidence="6 7" key="1">
    <citation type="submission" date="2015-06" db="EMBL/GenBank/DDBJ databases">
        <title>The Genome Sequence of Enterococcus durans 4EA1.</title>
        <authorList>
            <consortium name="The Broad Institute Genomics Platform"/>
            <consortium name="The Broad Institute Genome Sequencing Center for Infectious Disease"/>
            <person name="Earl A.M."/>
            <person name="Van Tyne D."/>
            <person name="Lebreton F."/>
            <person name="Saavedra J.T."/>
            <person name="Gilmore M.S."/>
            <person name="Manson Mcguire A."/>
            <person name="Clock S."/>
            <person name="Crupain M."/>
            <person name="Rangan U."/>
            <person name="Young S."/>
            <person name="Abouelleil A."/>
            <person name="Cao P."/>
            <person name="Chapman S.B."/>
            <person name="Griggs A."/>
            <person name="Priest M."/>
            <person name="Shea T."/>
            <person name="Wortman J."/>
            <person name="Nusbaum C."/>
            <person name="Birren B."/>
        </authorList>
    </citation>
    <scope>NUCLEOTIDE SEQUENCE [LARGE SCALE GENOMIC DNA]</scope>
    <source>
        <strain evidence="6 7">4EA1</strain>
    </source>
</reference>
<evidence type="ECO:0000259" key="4">
    <source>
        <dbReference type="Pfam" id="PF12892"/>
    </source>
</evidence>
<evidence type="ECO:0000313" key="6">
    <source>
        <dbReference type="EMBL" id="RCA11174.1"/>
    </source>
</evidence>
<dbReference type="AlphaFoldDB" id="A0A367CF43"/>
<sequence length="421" mass="45262">MKNARMKKIGLTFGLVGLALGLSGIKAYAADTAAPTSKDVRFTKTLVSPASNLAEIPDMKFDFTFTGVGFYPYSGNGVADQADGSVTVPDLASQEIKFTEQDMKAANDKDGMNTVTKQSTDVIGGVTFPKAGVYQYTVKEVDGTNTFASDPNKKEEVTYDGNTYTLKIWVTMDKDGNNTPSGTVDKVEKVVVTDKNANKVDPTPVTPTPTPDTPVDPDHPVVPTPEPNKTFNFKNIYTVTASDKPFDGNDPKTAPFWISKEVKGQMADNTLDFDYTLDIAANELTAGKDYELNIKRTNDDVDKVKVTPGTPATFKLKHGEIAYFEKIPAGAMVNVKEADTADYDEANEATFNGETPTTGTLEAAGTLGTKGDNSVAYTNTQNGGDITPTGILLNNFPYIALILAGFAGLAFYIVKKRHQDA</sequence>
<keyword evidence="2" id="KW-0472">Membrane</keyword>
<accession>A0A367CF43</accession>
<feature type="domain" description="DUF7601" evidence="5">
    <location>
        <begin position="258"/>
        <end position="380"/>
    </location>
</feature>
<evidence type="ECO:0000313" key="7">
    <source>
        <dbReference type="Proteomes" id="UP000252797"/>
    </source>
</evidence>
<dbReference type="Proteomes" id="UP000252797">
    <property type="component" value="Unassembled WGS sequence"/>
</dbReference>
<name>A0A367CF43_9ENTE</name>
<feature type="transmembrane region" description="Helical" evidence="2">
    <location>
        <begin position="396"/>
        <end position="414"/>
    </location>
</feature>
<keyword evidence="2" id="KW-0812">Transmembrane</keyword>
<feature type="signal peptide" evidence="3">
    <location>
        <begin position="1"/>
        <end position="29"/>
    </location>
</feature>
<keyword evidence="3" id="KW-0732">Signal</keyword>
<keyword evidence="2" id="KW-1133">Transmembrane helix</keyword>